<name>A0A2C5YC25_9HYPO</name>
<gene>
    <name evidence="2" type="ORF">CDD81_3304</name>
</gene>
<organism evidence="2 3">
    <name type="scientific">Ophiocordyceps australis</name>
    <dbReference type="NCBI Taxonomy" id="1399860"/>
    <lineage>
        <taxon>Eukaryota</taxon>
        <taxon>Fungi</taxon>
        <taxon>Dikarya</taxon>
        <taxon>Ascomycota</taxon>
        <taxon>Pezizomycotina</taxon>
        <taxon>Sordariomycetes</taxon>
        <taxon>Hypocreomycetidae</taxon>
        <taxon>Hypocreales</taxon>
        <taxon>Ophiocordycipitaceae</taxon>
        <taxon>Ophiocordyceps</taxon>
    </lineage>
</organism>
<accession>A0A2C5YC25</accession>
<evidence type="ECO:0000256" key="1">
    <source>
        <dbReference type="SAM" id="MobiDB-lite"/>
    </source>
</evidence>
<reference evidence="2 3" key="1">
    <citation type="submission" date="2017-06" db="EMBL/GenBank/DDBJ databases">
        <title>Ant-infecting Ophiocordyceps genomes reveal a high diversity of potential behavioral manipulation genes and a possible major role for enterotoxins.</title>
        <authorList>
            <person name="De Bekker C."/>
            <person name="Evans H.C."/>
            <person name="Brachmann A."/>
            <person name="Hughes D.P."/>
        </authorList>
    </citation>
    <scope>NUCLEOTIDE SEQUENCE [LARGE SCALE GENOMIC DNA]</scope>
    <source>
        <strain evidence="2 3">Map64</strain>
    </source>
</reference>
<keyword evidence="3" id="KW-1185">Reference proteome</keyword>
<evidence type="ECO:0000313" key="2">
    <source>
        <dbReference type="EMBL" id="PHH65173.1"/>
    </source>
</evidence>
<evidence type="ECO:0000313" key="3">
    <source>
        <dbReference type="Proteomes" id="UP000226192"/>
    </source>
</evidence>
<dbReference type="STRING" id="1399860.A0A2C5YC25"/>
<dbReference type="AlphaFoldDB" id="A0A2C5YC25"/>
<proteinExistence type="predicted"/>
<feature type="compositionally biased region" description="Basic and acidic residues" evidence="1">
    <location>
        <begin position="355"/>
        <end position="384"/>
    </location>
</feature>
<protein>
    <submittedName>
        <fullName evidence="2">Uncharacterized protein</fullName>
    </submittedName>
</protein>
<dbReference type="Proteomes" id="UP000226192">
    <property type="component" value="Unassembled WGS sequence"/>
</dbReference>
<dbReference type="EMBL" id="NJET01000021">
    <property type="protein sequence ID" value="PHH65173.1"/>
    <property type="molecule type" value="Genomic_DNA"/>
</dbReference>
<sequence length="405" mass="43458">MPNIDNAGGRSSDHYASGLGSAETLLLPGARSNGARMLPMPPSGTDQAPSNFLTPGLSAAMRERAVSGPYFPKVKCRAAQRAVSARGLKSARASSSEDQQDCADDKQYAKGTDTVGSIHSTDATIETEGSCTACGAGQAAPDGGYKNSNAAVIEADTLQVAKAESFKIDEAIIREAVENAVEQQVAAALSPLRLIIGDLKLILANNLNQNSDLDQHNEILSRQLDVQYRDIQRTAEVFHGQTQALIRLMESMDQSSQNAAEQVTTAKSLVGYLTQMISSLPLTISQAVNTATASATTTITASSVATATAGEMQNALERIMAAQQESIRNVDTYFEQQCTIINQYRNHVAQELTGLKREPSRHDFHSANDENEENSARDGDEKHAGPSPGKFNSFSRRLFRLGRKP</sequence>
<feature type="region of interest" description="Disordered" evidence="1">
    <location>
        <begin position="89"/>
        <end position="108"/>
    </location>
</feature>
<feature type="region of interest" description="Disordered" evidence="1">
    <location>
        <begin position="355"/>
        <end position="405"/>
    </location>
</feature>
<feature type="region of interest" description="Disordered" evidence="1">
    <location>
        <begin position="32"/>
        <end position="51"/>
    </location>
</feature>
<dbReference type="OrthoDB" id="3903267at2759"/>
<comment type="caution">
    <text evidence="2">The sequence shown here is derived from an EMBL/GenBank/DDBJ whole genome shotgun (WGS) entry which is preliminary data.</text>
</comment>